<organism evidence="1 2">
    <name type="scientific">Colletotrichum truncatum</name>
    <name type="common">Anthracnose fungus</name>
    <name type="synonym">Colletotrichum capsici</name>
    <dbReference type="NCBI Taxonomy" id="5467"/>
    <lineage>
        <taxon>Eukaryota</taxon>
        <taxon>Fungi</taxon>
        <taxon>Dikarya</taxon>
        <taxon>Ascomycota</taxon>
        <taxon>Pezizomycotina</taxon>
        <taxon>Sordariomycetes</taxon>
        <taxon>Hypocreomycetidae</taxon>
        <taxon>Glomerellales</taxon>
        <taxon>Glomerellaceae</taxon>
        <taxon>Colletotrichum</taxon>
        <taxon>Colletotrichum truncatum species complex</taxon>
    </lineage>
</organism>
<comment type="caution">
    <text evidence="1">The sequence shown here is derived from an EMBL/GenBank/DDBJ whole genome shotgun (WGS) entry which is preliminary data.</text>
</comment>
<keyword evidence="2" id="KW-1185">Reference proteome</keyword>
<protein>
    <submittedName>
        <fullName evidence="1">Uncharacterized protein</fullName>
    </submittedName>
</protein>
<reference evidence="1 2" key="1">
    <citation type="journal article" date="2020" name="Phytopathology">
        <title>Genome Sequence Resources of Colletotrichum truncatum, C. plurivorum, C. musicola, and C. sojae: Four Species Pathogenic to Soybean (Glycine max).</title>
        <authorList>
            <person name="Rogerio F."/>
            <person name="Boufleur T.R."/>
            <person name="Ciampi-Guillardi M."/>
            <person name="Sukno S.A."/>
            <person name="Thon M.R."/>
            <person name="Massola Junior N.S."/>
            <person name="Baroncelli R."/>
        </authorList>
    </citation>
    <scope>NUCLEOTIDE SEQUENCE [LARGE SCALE GENOMIC DNA]</scope>
    <source>
        <strain evidence="1 2">CMES1059</strain>
    </source>
</reference>
<evidence type="ECO:0000313" key="1">
    <source>
        <dbReference type="EMBL" id="KAL0940666.1"/>
    </source>
</evidence>
<evidence type="ECO:0000313" key="2">
    <source>
        <dbReference type="Proteomes" id="UP000805649"/>
    </source>
</evidence>
<accession>A0ACC3Z9A2</accession>
<sequence length="810" mass="91251">MPSRRPAGSRKGATTPNPRRNPSRNAVNPLSSIPTQMRVTKSQGRGESTKDIHELRSNARSTPRTRTQARPQYRESSEDESPTEEDDEDFEELSQAAPQTTRKSARAAISRAASDTQQLRISRAAASANKDSTSKPGKGTTSQIPKNPSKKRGRPSKSTSSTTVADMSSDEAEEDDSGDDIAVKISPNKSPNVKTGRSRGRPPRKKVKSGISKLENLVIPNWLDPRMEHAIWVQVFRYAAVTGDEHDILDSNWLVRTAGVCRVFTDPALTVLYRRPPIKDEAKAQGLVGLLEKSPSMTAVNYRAKIEELHIDVRLVSLQGFTSPVKLMQNLPRLSEVLLLHGYDQSPYRLLREPIKWTYSAELWQAFDVSPTADEEAGDKTSITRLHSWQWSSRLMDKNWEASLARMKQVHQMPSFVSLRKLKLVNYQLPSVRLEKDPGADPELLAEDEQSVRLIASALSTLENLEQLVFESSTIMCTMLFPLLPPNLKRLELVNCAEVTADNLGSFLITNGHQMEALVLNHNRSLNLAFLTMLGAACPHLKELRANFKYFSLLETVDDNDPFYDHLLLPEQVPNWPSALEVVHLENLRQWDMAAAEMLLQSFIDSASVLPMLRHLSIKAMLDIPWRSRSDFRKSWQEKFEKVFLRPVTDPEPNFTLRKQAISEPAQEATVKHKPRKVPVEPTRRSSRVVPHASRPSSRASSTLRELRDQHRKPQSYREPDSDEFDSGDDVGLDENLGDVAGSGSDQNTEESSEDLAASDDMFIQGLCTVVDINIDNQKPREHQYSMDDFLNDEGDFETDDEWDGDLDFE</sequence>
<proteinExistence type="predicted"/>
<gene>
    <name evidence="1" type="ORF">CTRU02_203429</name>
</gene>
<dbReference type="EMBL" id="VUJX02000002">
    <property type="protein sequence ID" value="KAL0940666.1"/>
    <property type="molecule type" value="Genomic_DNA"/>
</dbReference>
<name>A0ACC3Z9A2_COLTU</name>
<dbReference type="Proteomes" id="UP000805649">
    <property type="component" value="Unassembled WGS sequence"/>
</dbReference>